<feature type="transmembrane region" description="Helical" evidence="8">
    <location>
        <begin position="6"/>
        <end position="24"/>
    </location>
</feature>
<reference evidence="10" key="1">
    <citation type="journal article" date="2021" name="PeerJ">
        <title>Extensive microbial diversity within the chicken gut microbiome revealed by metagenomics and culture.</title>
        <authorList>
            <person name="Gilroy R."/>
            <person name="Ravi A."/>
            <person name="Getino M."/>
            <person name="Pursley I."/>
            <person name="Horton D.L."/>
            <person name="Alikhan N.F."/>
            <person name="Baker D."/>
            <person name="Gharbi K."/>
            <person name="Hall N."/>
            <person name="Watson M."/>
            <person name="Adriaenssens E.M."/>
            <person name="Foster-Nyarko E."/>
            <person name="Jarju S."/>
            <person name="Secka A."/>
            <person name="Antonio M."/>
            <person name="Oren A."/>
            <person name="Chaudhuri R.R."/>
            <person name="La Ragione R."/>
            <person name="Hildebrand F."/>
            <person name="Pallen M.J."/>
        </authorList>
    </citation>
    <scope>NUCLEOTIDE SEQUENCE</scope>
    <source>
        <strain evidence="10">14324</strain>
    </source>
</reference>
<dbReference type="AlphaFoldDB" id="A0A9D2DR41"/>
<comment type="subcellular location">
    <subcellularLocation>
        <location evidence="2">Membrane</location>
    </subcellularLocation>
</comment>
<dbReference type="InterPro" id="IPR036890">
    <property type="entry name" value="HATPase_C_sf"/>
</dbReference>
<keyword evidence="8" id="KW-0812">Transmembrane</keyword>
<dbReference type="Proteomes" id="UP000824041">
    <property type="component" value="Unassembled WGS sequence"/>
</dbReference>
<dbReference type="GO" id="GO:0000155">
    <property type="term" value="F:phosphorelay sensor kinase activity"/>
    <property type="evidence" value="ECO:0007669"/>
    <property type="project" value="InterPro"/>
</dbReference>
<proteinExistence type="predicted"/>
<keyword evidence="6 10" id="KW-0418">Kinase</keyword>
<sequence length="308" mass="35449">MEAVILGIFILSVSVSLFAVWKYFRLKKDIYDYTQDLEDAIDRMYKGEKLKSLPYKKDDLWGKMYEKLARLSYLYIHKNLEISKEKETLKELVSDISHQTKTPLANIKLFLEMMAEEPCSGREQEYIKKLNAQTDKLDFLLQSMVKLSRLETGTIQIKKEVSPLWDTLAAALGNAVILAEKKHISINVQCEEDLLLNHDKKWTGEALFNLLDNGVKYTAPGGHIYIEVKRQELFTSILIRDTGKGIPPERQGTIFTRFYREPEVHHIEGIGVGLYLARKIITMQNGYIEVHSREGRGSTFTVCLPNND</sequence>
<evidence type="ECO:0000256" key="2">
    <source>
        <dbReference type="ARBA" id="ARBA00004370"/>
    </source>
</evidence>
<evidence type="ECO:0000259" key="9">
    <source>
        <dbReference type="PROSITE" id="PS50109"/>
    </source>
</evidence>
<gene>
    <name evidence="10" type="ORF">IAA21_01650</name>
</gene>
<dbReference type="SUPFAM" id="SSF55874">
    <property type="entry name" value="ATPase domain of HSP90 chaperone/DNA topoisomerase II/histidine kinase"/>
    <property type="match status" value="1"/>
</dbReference>
<dbReference type="InterPro" id="IPR050351">
    <property type="entry name" value="BphY/WalK/GraS-like"/>
</dbReference>
<dbReference type="PANTHER" id="PTHR45453:SF1">
    <property type="entry name" value="PHOSPHATE REGULON SENSOR PROTEIN PHOR"/>
    <property type="match status" value="1"/>
</dbReference>
<dbReference type="CDD" id="cd00075">
    <property type="entry name" value="HATPase"/>
    <property type="match status" value="1"/>
</dbReference>
<keyword evidence="4" id="KW-0597">Phosphoprotein</keyword>
<comment type="catalytic activity">
    <reaction evidence="1">
        <text>ATP + protein L-histidine = ADP + protein N-phospho-L-histidine.</text>
        <dbReference type="EC" id="2.7.13.3"/>
    </reaction>
</comment>
<evidence type="ECO:0000313" key="11">
    <source>
        <dbReference type="Proteomes" id="UP000824041"/>
    </source>
</evidence>
<feature type="domain" description="Histidine kinase" evidence="9">
    <location>
        <begin position="95"/>
        <end position="308"/>
    </location>
</feature>
<dbReference type="InterPro" id="IPR003594">
    <property type="entry name" value="HATPase_dom"/>
</dbReference>
<dbReference type="Gene3D" id="3.30.565.10">
    <property type="entry name" value="Histidine kinase-like ATPase, C-terminal domain"/>
    <property type="match status" value="1"/>
</dbReference>
<dbReference type="PROSITE" id="PS50109">
    <property type="entry name" value="HIS_KIN"/>
    <property type="match status" value="1"/>
</dbReference>
<dbReference type="SUPFAM" id="SSF47384">
    <property type="entry name" value="Homodimeric domain of signal transducing histidine kinase"/>
    <property type="match status" value="1"/>
</dbReference>
<dbReference type="Pfam" id="PF00512">
    <property type="entry name" value="HisKA"/>
    <property type="match status" value="1"/>
</dbReference>
<evidence type="ECO:0000256" key="3">
    <source>
        <dbReference type="ARBA" id="ARBA00012438"/>
    </source>
</evidence>
<dbReference type="CDD" id="cd00082">
    <property type="entry name" value="HisKA"/>
    <property type="match status" value="1"/>
</dbReference>
<dbReference type="InterPro" id="IPR005467">
    <property type="entry name" value="His_kinase_dom"/>
</dbReference>
<evidence type="ECO:0000256" key="6">
    <source>
        <dbReference type="ARBA" id="ARBA00022777"/>
    </source>
</evidence>
<keyword evidence="7" id="KW-0902">Two-component regulatory system</keyword>
<dbReference type="SMART" id="SM00387">
    <property type="entry name" value="HATPase_c"/>
    <property type="match status" value="1"/>
</dbReference>
<evidence type="ECO:0000313" key="10">
    <source>
        <dbReference type="EMBL" id="HIZ21489.1"/>
    </source>
</evidence>
<dbReference type="EC" id="2.7.13.3" evidence="3"/>
<organism evidence="10 11">
    <name type="scientific">Candidatus Blautia faecigallinarum</name>
    <dbReference type="NCBI Taxonomy" id="2838488"/>
    <lineage>
        <taxon>Bacteria</taxon>
        <taxon>Bacillati</taxon>
        <taxon>Bacillota</taxon>
        <taxon>Clostridia</taxon>
        <taxon>Lachnospirales</taxon>
        <taxon>Lachnospiraceae</taxon>
        <taxon>Blautia</taxon>
    </lineage>
</organism>
<evidence type="ECO:0000256" key="7">
    <source>
        <dbReference type="ARBA" id="ARBA00023012"/>
    </source>
</evidence>
<reference evidence="10" key="2">
    <citation type="submission" date="2021-04" db="EMBL/GenBank/DDBJ databases">
        <authorList>
            <person name="Gilroy R."/>
        </authorList>
    </citation>
    <scope>NUCLEOTIDE SEQUENCE</scope>
    <source>
        <strain evidence="10">14324</strain>
    </source>
</reference>
<protein>
    <recommendedName>
        <fullName evidence="3">histidine kinase</fullName>
        <ecNumber evidence="3">2.7.13.3</ecNumber>
    </recommendedName>
</protein>
<keyword evidence="8" id="KW-0472">Membrane</keyword>
<accession>A0A9D2DR41</accession>
<dbReference type="GO" id="GO:0016036">
    <property type="term" value="P:cellular response to phosphate starvation"/>
    <property type="evidence" value="ECO:0007669"/>
    <property type="project" value="TreeGrafter"/>
</dbReference>
<dbReference type="GO" id="GO:0004721">
    <property type="term" value="F:phosphoprotein phosphatase activity"/>
    <property type="evidence" value="ECO:0007669"/>
    <property type="project" value="TreeGrafter"/>
</dbReference>
<dbReference type="Gene3D" id="1.10.287.130">
    <property type="match status" value="1"/>
</dbReference>
<dbReference type="PANTHER" id="PTHR45453">
    <property type="entry name" value="PHOSPHATE REGULON SENSOR PROTEIN PHOR"/>
    <property type="match status" value="1"/>
</dbReference>
<keyword evidence="5" id="KW-0808">Transferase</keyword>
<dbReference type="Pfam" id="PF02518">
    <property type="entry name" value="HATPase_c"/>
    <property type="match status" value="1"/>
</dbReference>
<dbReference type="InterPro" id="IPR004358">
    <property type="entry name" value="Sig_transdc_His_kin-like_C"/>
</dbReference>
<name>A0A9D2DR41_9FIRM</name>
<dbReference type="GO" id="GO:0005886">
    <property type="term" value="C:plasma membrane"/>
    <property type="evidence" value="ECO:0007669"/>
    <property type="project" value="TreeGrafter"/>
</dbReference>
<evidence type="ECO:0000256" key="4">
    <source>
        <dbReference type="ARBA" id="ARBA00022553"/>
    </source>
</evidence>
<dbReference type="InterPro" id="IPR036097">
    <property type="entry name" value="HisK_dim/P_sf"/>
</dbReference>
<evidence type="ECO:0000256" key="5">
    <source>
        <dbReference type="ARBA" id="ARBA00022679"/>
    </source>
</evidence>
<evidence type="ECO:0000256" key="1">
    <source>
        <dbReference type="ARBA" id="ARBA00000085"/>
    </source>
</evidence>
<dbReference type="InterPro" id="IPR003661">
    <property type="entry name" value="HisK_dim/P_dom"/>
</dbReference>
<comment type="caution">
    <text evidence="10">The sequence shown here is derived from an EMBL/GenBank/DDBJ whole genome shotgun (WGS) entry which is preliminary data.</text>
</comment>
<dbReference type="SMART" id="SM00388">
    <property type="entry name" value="HisKA"/>
    <property type="match status" value="1"/>
</dbReference>
<dbReference type="EMBL" id="DXBU01000020">
    <property type="protein sequence ID" value="HIZ21489.1"/>
    <property type="molecule type" value="Genomic_DNA"/>
</dbReference>
<evidence type="ECO:0000256" key="8">
    <source>
        <dbReference type="SAM" id="Phobius"/>
    </source>
</evidence>
<dbReference type="PRINTS" id="PR00344">
    <property type="entry name" value="BCTRLSENSOR"/>
</dbReference>
<keyword evidence="8" id="KW-1133">Transmembrane helix</keyword>